<organism evidence="6 7">
    <name type="scientific">Rhizobium meliloti</name>
    <name type="common">Ensifer meliloti</name>
    <name type="synonym">Sinorhizobium meliloti</name>
    <dbReference type="NCBI Taxonomy" id="382"/>
    <lineage>
        <taxon>Bacteria</taxon>
        <taxon>Pseudomonadati</taxon>
        <taxon>Pseudomonadota</taxon>
        <taxon>Alphaproteobacteria</taxon>
        <taxon>Hyphomicrobiales</taxon>
        <taxon>Rhizobiaceae</taxon>
        <taxon>Sinorhizobium/Ensifer group</taxon>
        <taxon>Sinorhizobium</taxon>
    </lineage>
</organism>
<accession>A0A2J0YYE6</accession>
<dbReference type="Pfam" id="PF12625">
    <property type="entry name" value="Arabinose_bd"/>
    <property type="match status" value="1"/>
</dbReference>
<feature type="compositionally biased region" description="Basic residues" evidence="4">
    <location>
        <begin position="338"/>
        <end position="347"/>
    </location>
</feature>
<dbReference type="PANTHER" id="PTHR47894:SF1">
    <property type="entry name" value="HTH-TYPE TRANSCRIPTIONAL REGULATOR VQSM"/>
    <property type="match status" value="1"/>
</dbReference>
<dbReference type="GO" id="GO:0003700">
    <property type="term" value="F:DNA-binding transcription factor activity"/>
    <property type="evidence" value="ECO:0007669"/>
    <property type="project" value="InterPro"/>
</dbReference>
<comment type="caution">
    <text evidence="6">The sequence shown here is derived from an EMBL/GenBank/DDBJ whole genome shotgun (WGS) entry which is preliminary data.</text>
</comment>
<sequence length="347" mass="39189">MERRMIAPCFMDDTLECLRRHGVDAEPLLAQAGLPSVVTGPVSAEQYGAFWHAVAQAMDDEFFGEGARPMRAGSFALLCHAILSTVTLEHALRRALRFLRVVLEEPHGELVVENGLAQIVLKDAGATRSAFAYRTFWIILHGVNCWLIGRRLPIRWVDFRCSAPPAGTDYRLFFGAPVHFDQPRTRLVFDAEYLKLPPIRDERALKHFLRHAPANILVRYRHDAGLSAAIRQRLHATAPSAWPGFEALAARMRIAAPTLRRRLKQEGQTYRSIKEDLRRALAMEALADGRTNVAQLAVELGFSEPSAFHRAFRKWTGKSPAQFRRNATRTEFSESTSPRKRSQPQES</sequence>
<dbReference type="Pfam" id="PF12833">
    <property type="entry name" value="HTH_18"/>
    <property type="match status" value="1"/>
</dbReference>
<dbReference type="RefSeq" id="WP_100673286.1">
    <property type="nucleotide sequence ID" value="NZ_NJGD01000010.1"/>
</dbReference>
<evidence type="ECO:0000256" key="3">
    <source>
        <dbReference type="ARBA" id="ARBA00023163"/>
    </source>
</evidence>
<protein>
    <submittedName>
        <fullName evidence="6">AraC family transcriptional regulator</fullName>
    </submittedName>
</protein>
<dbReference type="PANTHER" id="PTHR47894">
    <property type="entry name" value="HTH-TYPE TRANSCRIPTIONAL REGULATOR GADX"/>
    <property type="match status" value="1"/>
</dbReference>
<feature type="domain" description="HTH araC/xylS-type" evidence="5">
    <location>
        <begin position="228"/>
        <end position="326"/>
    </location>
</feature>
<evidence type="ECO:0000256" key="1">
    <source>
        <dbReference type="ARBA" id="ARBA00023015"/>
    </source>
</evidence>
<dbReference type="AlphaFoldDB" id="A0A2J0YYE6"/>
<keyword evidence="3" id="KW-0804">Transcription</keyword>
<evidence type="ECO:0000313" key="6">
    <source>
        <dbReference type="EMBL" id="PJR13303.1"/>
    </source>
</evidence>
<evidence type="ECO:0000259" key="5">
    <source>
        <dbReference type="PROSITE" id="PS01124"/>
    </source>
</evidence>
<gene>
    <name evidence="6" type="ORF">CEJ86_21330</name>
</gene>
<dbReference type="SMART" id="SM00342">
    <property type="entry name" value="HTH_ARAC"/>
    <property type="match status" value="1"/>
</dbReference>
<dbReference type="SUPFAM" id="SSF46689">
    <property type="entry name" value="Homeodomain-like"/>
    <property type="match status" value="1"/>
</dbReference>
<dbReference type="InterPro" id="IPR032687">
    <property type="entry name" value="AraC-type_N"/>
</dbReference>
<proteinExistence type="predicted"/>
<dbReference type="Gene3D" id="1.10.10.60">
    <property type="entry name" value="Homeodomain-like"/>
    <property type="match status" value="1"/>
</dbReference>
<dbReference type="GO" id="GO:0005829">
    <property type="term" value="C:cytosol"/>
    <property type="evidence" value="ECO:0007669"/>
    <property type="project" value="TreeGrafter"/>
</dbReference>
<evidence type="ECO:0000313" key="7">
    <source>
        <dbReference type="Proteomes" id="UP000231987"/>
    </source>
</evidence>
<dbReference type="PROSITE" id="PS01124">
    <property type="entry name" value="HTH_ARAC_FAMILY_2"/>
    <property type="match status" value="1"/>
</dbReference>
<name>A0A2J0YYE6_RHIML</name>
<keyword evidence="1" id="KW-0805">Transcription regulation</keyword>
<dbReference type="InterPro" id="IPR009057">
    <property type="entry name" value="Homeodomain-like_sf"/>
</dbReference>
<dbReference type="InterPro" id="IPR020449">
    <property type="entry name" value="Tscrpt_reg_AraC-type_HTH"/>
</dbReference>
<evidence type="ECO:0000256" key="2">
    <source>
        <dbReference type="ARBA" id="ARBA00023125"/>
    </source>
</evidence>
<dbReference type="InterPro" id="IPR018060">
    <property type="entry name" value="HTH_AraC"/>
</dbReference>
<dbReference type="Proteomes" id="UP000231987">
    <property type="component" value="Unassembled WGS sequence"/>
</dbReference>
<dbReference type="GO" id="GO:0000976">
    <property type="term" value="F:transcription cis-regulatory region binding"/>
    <property type="evidence" value="ECO:0007669"/>
    <property type="project" value="TreeGrafter"/>
</dbReference>
<feature type="region of interest" description="Disordered" evidence="4">
    <location>
        <begin position="319"/>
        <end position="347"/>
    </location>
</feature>
<reference evidence="6 7" key="1">
    <citation type="submission" date="2017-06" db="EMBL/GenBank/DDBJ databases">
        <title>Ensifer strains isolated from leguminous trees and herbs display diverse denitrification phenotypes with some acting as strong N2O sinks.</title>
        <authorList>
            <person name="Woliy K."/>
            <person name="Mania D."/>
            <person name="Bakken L.R."/>
            <person name="Frostegard A."/>
        </authorList>
    </citation>
    <scope>NUCLEOTIDE SEQUENCE [LARGE SCALE GENOMIC DNA]</scope>
    <source>
        <strain evidence="6 7">AC50a</strain>
    </source>
</reference>
<dbReference type="EMBL" id="NJGD01000010">
    <property type="protein sequence ID" value="PJR13303.1"/>
    <property type="molecule type" value="Genomic_DNA"/>
</dbReference>
<evidence type="ECO:0000256" key="4">
    <source>
        <dbReference type="SAM" id="MobiDB-lite"/>
    </source>
</evidence>
<dbReference type="PRINTS" id="PR00032">
    <property type="entry name" value="HTHARAC"/>
</dbReference>
<keyword evidence="2" id="KW-0238">DNA-binding</keyword>